<organism evidence="10 11">
    <name type="scientific">Prolixibacter denitrificans</name>
    <dbReference type="NCBI Taxonomy" id="1541063"/>
    <lineage>
        <taxon>Bacteria</taxon>
        <taxon>Pseudomonadati</taxon>
        <taxon>Bacteroidota</taxon>
        <taxon>Bacteroidia</taxon>
        <taxon>Marinilabiliales</taxon>
        <taxon>Prolixibacteraceae</taxon>
        <taxon>Prolixibacter</taxon>
    </lineage>
</organism>
<dbReference type="SUPFAM" id="SSF51261">
    <property type="entry name" value="Duplicated hybrid motif"/>
    <property type="match status" value="1"/>
</dbReference>
<comment type="similarity">
    <text evidence="2">Belongs to the urea transporter family.</text>
</comment>
<dbReference type="AlphaFoldDB" id="A0A2P8CL00"/>
<dbReference type="InterPro" id="IPR004937">
    <property type="entry name" value="Urea_transporter"/>
</dbReference>
<evidence type="ECO:0000313" key="10">
    <source>
        <dbReference type="EMBL" id="PSK85634.1"/>
    </source>
</evidence>
<dbReference type="InterPro" id="IPR011055">
    <property type="entry name" value="Dup_hybrid_motif"/>
</dbReference>
<dbReference type="Proteomes" id="UP000396862">
    <property type="component" value="Unassembled WGS sequence"/>
</dbReference>
<gene>
    <name evidence="10" type="ORF">CLV93_101598</name>
    <name evidence="9" type="ORF">JCM18694_05000</name>
</gene>
<evidence type="ECO:0000256" key="1">
    <source>
        <dbReference type="ARBA" id="ARBA00004651"/>
    </source>
</evidence>
<dbReference type="RefSeq" id="WP_106540656.1">
    <property type="nucleotide sequence ID" value="NZ_BLAU01000001.1"/>
</dbReference>
<evidence type="ECO:0000313" key="12">
    <source>
        <dbReference type="Proteomes" id="UP000396862"/>
    </source>
</evidence>
<feature type="transmembrane region" description="Helical" evidence="7">
    <location>
        <begin position="26"/>
        <end position="59"/>
    </location>
</feature>
<dbReference type="GO" id="GO:0005886">
    <property type="term" value="C:plasma membrane"/>
    <property type="evidence" value="ECO:0007669"/>
    <property type="project" value="UniProtKB-SubCell"/>
</dbReference>
<dbReference type="Pfam" id="PF01551">
    <property type="entry name" value="Peptidase_M23"/>
    <property type="match status" value="1"/>
</dbReference>
<keyword evidence="3" id="KW-1003">Cell membrane</keyword>
<feature type="transmembrane region" description="Helical" evidence="7">
    <location>
        <begin position="92"/>
        <end position="110"/>
    </location>
</feature>
<dbReference type="InterPro" id="IPR029020">
    <property type="entry name" value="Ammonium/urea_transptr"/>
</dbReference>
<keyword evidence="6 7" id="KW-0472">Membrane</keyword>
<dbReference type="InterPro" id="IPR016047">
    <property type="entry name" value="M23ase_b-sheet_dom"/>
</dbReference>
<dbReference type="GO" id="GO:0015204">
    <property type="term" value="F:urea transmembrane transporter activity"/>
    <property type="evidence" value="ECO:0007669"/>
    <property type="project" value="InterPro"/>
</dbReference>
<evidence type="ECO:0000256" key="3">
    <source>
        <dbReference type="ARBA" id="ARBA00022475"/>
    </source>
</evidence>
<evidence type="ECO:0000313" key="9">
    <source>
        <dbReference type="EMBL" id="GET20254.1"/>
    </source>
</evidence>
<accession>A0A2P8CL00</accession>
<evidence type="ECO:0000256" key="2">
    <source>
        <dbReference type="ARBA" id="ARBA00005914"/>
    </source>
</evidence>
<dbReference type="EMBL" id="BLAU01000001">
    <property type="protein sequence ID" value="GET20254.1"/>
    <property type="molecule type" value="Genomic_DNA"/>
</dbReference>
<comment type="caution">
    <text evidence="10">The sequence shown here is derived from an EMBL/GenBank/DDBJ whole genome shotgun (WGS) entry which is preliminary data.</text>
</comment>
<keyword evidence="4 7" id="KW-0812">Transmembrane</keyword>
<dbReference type="OrthoDB" id="9805070at2"/>
<evidence type="ECO:0000256" key="4">
    <source>
        <dbReference type="ARBA" id="ARBA00022692"/>
    </source>
</evidence>
<feature type="transmembrane region" description="Helical" evidence="7">
    <location>
        <begin position="117"/>
        <end position="136"/>
    </location>
</feature>
<sequence length="736" mass="83264">MTENEHIVLASIPRSYAQVFFSNYSFLGWLLLGISFIDWVAGTCGLIAVVVANAIAWLLGYSSEMINQGMYGFNALLVGLGTGLGFQPGWELFSITIFAAVFTLFLTLALEGILYKYNLPYLSLPFMFGMWMVMLASRDFQSLGLSERGIYTANELFTLGGKPLVDLYYSIAHIDWPPALRTYLLSLGAIFFQTNLLAGILIAIGLLLFSRIAFTLSVLGFSIAWGFYQLTGANIHELTYTYIGFNYILTAIAIGGIFLVPSFKSYLWTAILLPVVVMLTLSLGKVFLSFGLSVYSLPFNIVVITFVYVLKLRLEPEKGPIEVTLQENSPERNLYHHIGTKQRFANRFYLPVALPFFGEWTVSQGHSGEYTHKDEWKHAWDFVITDEEDKQYKGDGDWVTDYYCFGKAVASPGDGTVAELVDGVPDNKIGDVNTHQNWGNTVVVKHSDYLYSKLSHLKEGSIKVKKGEFVKQGQTIGEAGNSGRSPYPHLHMQFQVLPNIGAPTLSYPFGQYILNNGHAKELKSFAIPRKDEKIASIRKTKLIEEAMHFIPGEHLQFRILKNEIPAFRRLSEKSEWIVDTTSRNESRLISETEQATAWIYNDGQVHYFSHFQGKNKSLLYLFFLGLFKVQSGFYADLEIQDSIPPNLVFPKSWMFLHDFTAPFFRFLHADFSMQYSYIDNPTMPGHIELTSIVDKKIFKRQLSRMTFKTEIGPTGIKKITVEENDKILIALCEEPS</sequence>
<name>A0A2P8CL00_9BACT</name>
<dbReference type="EMBL" id="PYGC01000001">
    <property type="protein sequence ID" value="PSK85634.1"/>
    <property type="molecule type" value="Genomic_DNA"/>
</dbReference>
<feature type="transmembrane region" description="Helical" evidence="7">
    <location>
        <begin position="183"/>
        <end position="207"/>
    </location>
</feature>
<reference evidence="10 11" key="1">
    <citation type="submission" date="2018-03" db="EMBL/GenBank/DDBJ databases">
        <title>Genomic Encyclopedia of Archaeal and Bacterial Type Strains, Phase II (KMG-II): from individual species to whole genera.</title>
        <authorList>
            <person name="Goeker M."/>
        </authorList>
    </citation>
    <scope>NUCLEOTIDE SEQUENCE [LARGE SCALE GENOMIC DNA]</scope>
    <source>
        <strain evidence="10 11">DSM 27267</strain>
    </source>
</reference>
<dbReference type="Proteomes" id="UP000240621">
    <property type="component" value="Unassembled WGS sequence"/>
</dbReference>
<reference evidence="9 12" key="2">
    <citation type="submission" date="2019-10" db="EMBL/GenBank/DDBJ databases">
        <title>Prolixibacter strains distinguished by the presence of nitrate reductase genes were adept at nitrate-dependent anaerobic corrosion of metallic iron and carbon steel.</title>
        <authorList>
            <person name="Iino T."/>
            <person name="Shono N."/>
            <person name="Ito K."/>
            <person name="Nakamura R."/>
            <person name="Sueoka K."/>
            <person name="Harayama S."/>
            <person name="Ohkuma M."/>
        </authorList>
    </citation>
    <scope>NUCLEOTIDE SEQUENCE [LARGE SCALE GENOMIC DNA]</scope>
    <source>
        <strain evidence="9 12">MIC1-1</strain>
    </source>
</reference>
<feature type="domain" description="M23ase beta-sheet core" evidence="8">
    <location>
        <begin position="406"/>
        <end position="495"/>
    </location>
</feature>
<proteinExistence type="inferred from homology"/>
<evidence type="ECO:0000259" key="8">
    <source>
        <dbReference type="Pfam" id="PF01551"/>
    </source>
</evidence>
<evidence type="ECO:0000256" key="6">
    <source>
        <dbReference type="ARBA" id="ARBA00023136"/>
    </source>
</evidence>
<dbReference type="Pfam" id="PF03253">
    <property type="entry name" value="UT"/>
    <property type="match status" value="1"/>
</dbReference>
<keyword evidence="12" id="KW-1185">Reference proteome</keyword>
<keyword evidence="5 7" id="KW-1133">Transmembrane helix</keyword>
<evidence type="ECO:0000256" key="5">
    <source>
        <dbReference type="ARBA" id="ARBA00022989"/>
    </source>
</evidence>
<dbReference type="PANTHER" id="PTHR10464">
    <property type="entry name" value="UREA TRANSPORTER"/>
    <property type="match status" value="1"/>
</dbReference>
<evidence type="ECO:0000256" key="7">
    <source>
        <dbReference type="SAM" id="Phobius"/>
    </source>
</evidence>
<protein>
    <submittedName>
        <fullName evidence="10">Urea transporter</fullName>
    </submittedName>
</protein>
<dbReference type="Gene3D" id="1.10.3430.10">
    <property type="entry name" value="Ammonium transporter AmtB like domains"/>
    <property type="match status" value="1"/>
</dbReference>
<feature type="transmembrane region" description="Helical" evidence="7">
    <location>
        <begin position="266"/>
        <end position="284"/>
    </location>
</feature>
<feature type="transmembrane region" description="Helical" evidence="7">
    <location>
        <begin position="240"/>
        <end position="259"/>
    </location>
</feature>
<dbReference type="CDD" id="cd12797">
    <property type="entry name" value="M23_peptidase"/>
    <property type="match status" value="1"/>
</dbReference>
<evidence type="ECO:0000313" key="11">
    <source>
        <dbReference type="Proteomes" id="UP000240621"/>
    </source>
</evidence>
<feature type="transmembrane region" description="Helical" evidence="7">
    <location>
        <begin position="290"/>
        <end position="310"/>
    </location>
</feature>
<dbReference type="Gene3D" id="2.70.70.10">
    <property type="entry name" value="Glucose Permease (Domain IIA)"/>
    <property type="match status" value="1"/>
</dbReference>
<comment type="subcellular location">
    <subcellularLocation>
        <location evidence="1">Cell membrane</location>
        <topology evidence="1">Multi-pass membrane protein</topology>
    </subcellularLocation>
</comment>
<dbReference type="PANTHER" id="PTHR10464:SF4">
    <property type="entry name" value="UREA TRANSPORTER"/>
    <property type="match status" value="1"/>
</dbReference>